<organism evidence="13 14">
    <name type="scientific">Coptis chinensis</name>
    <dbReference type="NCBI Taxonomy" id="261450"/>
    <lineage>
        <taxon>Eukaryota</taxon>
        <taxon>Viridiplantae</taxon>
        <taxon>Streptophyta</taxon>
        <taxon>Embryophyta</taxon>
        <taxon>Tracheophyta</taxon>
        <taxon>Spermatophyta</taxon>
        <taxon>Magnoliopsida</taxon>
        <taxon>Ranunculales</taxon>
        <taxon>Ranunculaceae</taxon>
        <taxon>Coptidoideae</taxon>
        <taxon>Coptis</taxon>
    </lineage>
</organism>
<dbReference type="AlphaFoldDB" id="A0A835LID4"/>
<evidence type="ECO:0000259" key="12">
    <source>
        <dbReference type="Pfam" id="PF25333"/>
    </source>
</evidence>
<feature type="transmembrane region" description="Helical" evidence="10">
    <location>
        <begin position="368"/>
        <end position="390"/>
    </location>
</feature>
<evidence type="ECO:0000256" key="9">
    <source>
        <dbReference type="ARBA" id="ARBA00023136"/>
    </source>
</evidence>
<dbReference type="InterPro" id="IPR021319">
    <property type="entry name" value="DUF2921"/>
</dbReference>
<proteinExistence type="predicted"/>
<keyword evidence="14" id="KW-1185">Reference proteome</keyword>
<evidence type="ECO:0000256" key="4">
    <source>
        <dbReference type="ARBA" id="ARBA00012483"/>
    </source>
</evidence>
<evidence type="ECO:0000256" key="3">
    <source>
        <dbReference type="ARBA" id="ARBA00004906"/>
    </source>
</evidence>
<keyword evidence="8 10" id="KW-1133">Transmembrane helix</keyword>
<keyword evidence="6 10" id="KW-0812">Transmembrane</keyword>
<feature type="domain" description="SWEET-like" evidence="11">
    <location>
        <begin position="267"/>
        <end position="442"/>
    </location>
</feature>
<dbReference type="EMBL" id="JADFTS010000009">
    <property type="protein sequence ID" value="KAF9588431.1"/>
    <property type="molecule type" value="Genomic_DNA"/>
</dbReference>
<name>A0A835LID4_9MAGN</name>
<comment type="pathway">
    <text evidence="3">Protein modification; protein ubiquitination.</text>
</comment>
<dbReference type="EC" id="2.3.2.27" evidence="4"/>
<feature type="domain" description="DUF2921" evidence="12">
    <location>
        <begin position="6"/>
        <end position="97"/>
    </location>
</feature>
<comment type="catalytic activity">
    <reaction evidence="1">
        <text>S-ubiquitinyl-[E2 ubiquitin-conjugating enzyme]-L-cysteine + [acceptor protein]-L-lysine = [E2 ubiquitin-conjugating enzyme]-L-cysteine + N(6)-ubiquitinyl-[acceptor protein]-L-lysine.</text>
        <dbReference type="EC" id="2.3.2.27"/>
    </reaction>
</comment>
<evidence type="ECO:0000256" key="10">
    <source>
        <dbReference type="SAM" id="Phobius"/>
    </source>
</evidence>
<dbReference type="GO" id="GO:0012505">
    <property type="term" value="C:endomembrane system"/>
    <property type="evidence" value="ECO:0007669"/>
    <property type="project" value="UniProtKB-SubCell"/>
</dbReference>
<sequence length="444" mass="50346">MIPMRSNASYEGTKSGRFKTRRHRVSFNLNGFWSEDSGNLCMVGTGVGYSKVGNLLDLSAVFKLNYRKNSTVFTSLVSGSLNSVDCADSVNYFEPISMKSLLTFSPRNYVYSLVVNDSESGFSGGGGVSKDTTSRKYMFRVVELCYCSDEQRLRLLIGFSNTSNIEYRQHLVPSTMLSLLFPAIASIKNRRRVVGQLAYGVTRHLMNQDFFDKIVFQSPWNIISAVPGLKYEYTQTGAVVKSCAKKTARKKGGRYPTGYSSDMHFTMRVFYVKKNPDVLPSMSLVMLAILTLRQMIPLVLNIEALFKTNHNWQNFVMGSGGWLEVNEVLVRVFTMGAYLLQFRLLQLTWSSKLGDGDQKALLLAEKKALFVLLPLYLVGVFIAWGLYWWINHNEAPWRYGSISVYHGHSMWVYLRSYEGLLRDGFLLPQILLNVFSNVKDKALL</sequence>
<evidence type="ECO:0000313" key="13">
    <source>
        <dbReference type="EMBL" id="KAF9588431.1"/>
    </source>
</evidence>
<dbReference type="Pfam" id="PF11145">
    <property type="entry name" value="DUF2921"/>
    <property type="match status" value="1"/>
</dbReference>
<gene>
    <name evidence="13" type="ORF">IFM89_010190</name>
</gene>
<comment type="caution">
    <text evidence="13">The sequence shown here is derived from an EMBL/GenBank/DDBJ whole genome shotgun (WGS) entry which is preliminary data.</text>
</comment>
<evidence type="ECO:0000256" key="1">
    <source>
        <dbReference type="ARBA" id="ARBA00000900"/>
    </source>
</evidence>
<dbReference type="PANTHER" id="PTHR33389:SF18">
    <property type="entry name" value="OS01G0677900 PROTEIN"/>
    <property type="match status" value="1"/>
</dbReference>
<protein>
    <recommendedName>
        <fullName evidence="4">RING-type E3 ubiquitin transferase</fullName>
        <ecNumber evidence="4">2.3.2.27</ecNumber>
    </recommendedName>
</protein>
<dbReference type="Pfam" id="PF25333">
    <property type="entry name" value="DUF2921_N"/>
    <property type="match status" value="1"/>
</dbReference>
<evidence type="ECO:0000256" key="5">
    <source>
        <dbReference type="ARBA" id="ARBA00022679"/>
    </source>
</evidence>
<accession>A0A835LID4</accession>
<evidence type="ECO:0000256" key="2">
    <source>
        <dbReference type="ARBA" id="ARBA00004127"/>
    </source>
</evidence>
<evidence type="ECO:0000256" key="6">
    <source>
        <dbReference type="ARBA" id="ARBA00022692"/>
    </source>
</evidence>
<evidence type="ECO:0000256" key="7">
    <source>
        <dbReference type="ARBA" id="ARBA00022786"/>
    </source>
</evidence>
<dbReference type="PANTHER" id="PTHR33389">
    <property type="entry name" value="FAMILY PROTEIN, PUTATIVE (DUF2921)-RELATED"/>
    <property type="match status" value="1"/>
</dbReference>
<dbReference type="InterPro" id="IPR057425">
    <property type="entry name" value="DUF2921_N"/>
</dbReference>
<keyword evidence="7" id="KW-0833">Ubl conjugation pathway</keyword>
<dbReference type="OrthoDB" id="607498at2759"/>
<dbReference type="GO" id="GO:0061630">
    <property type="term" value="F:ubiquitin protein ligase activity"/>
    <property type="evidence" value="ECO:0007669"/>
    <property type="project" value="UniProtKB-EC"/>
</dbReference>
<keyword evidence="5" id="KW-0808">Transferase</keyword>
<evidence type="ECO:0000256" key="8">
    <source>
        <dbReference type="ARBA" id="ARBA00022989"/>
    </source>
</evidence>
<dbReference type="Proteomes" id="UP000631114">
    <property type="component" value="Unassembled WGS sequence"/>
</dbReference>
<reference evidence="13 14" key="1">
    <citation type="submission" date="2020-10" db="EMBL/GenBank/DDBJ databases">
        <title>The Coptis chinensis genome and diversification of protoberbering-type alkaloids.</title>
        <authorList>
            <person name="Wang B."/>
            <person name="Shu S."/>
            <person name="Song C."/>
            <person name="Liu Y."/>
        </authorList>
    </citation>
    <scope>NUCLEOTIDE SEQUENCE [LARGE SCALE GENOMIC DNA]</scope>
    <source>
        <strain evidence="13">HL-2020</strain>
        <tissue evidence="13">Leaf</tissue>
    </source>
</reference>
<evidence type="ECO:0000259" key="11">
    <source>
        <dbReference type="Pfam" id="PF11145"/>
    </source>
</evidence>
<evidence type="ECO:0000313" key="14">
    <source>
        <dbReference type="Proteomes" id="UP000631114"/>
    </source>
</evidence>
<comment type="subcellular location">
    <subcellularLocation>
        <location evidence="2">Endomembrane system</location>
        <topology evidence="2">Multi-pass membrane protein</topology>
    </subcellularLocation>
</comment>
<keyword evidence="9 10" id="KW-0472">Membrane</keyword>